<keyword evidence="3" id="KW-1185">Reference proteome</keyword>
<evidence type="ECO:0000313" key="2">
    <source>
        <dbReference type="Ensembl" id="ENSOTSP00005151976.1"/>
    </source>
</evidence>
<gene>
    <name evidence="2" type="primary">MRPL54</name>
</gene>
<dbReference type="GO" id="GO:0003676">
    <property type="term" value="F:nucleic acid binding"/>
    <property type="evidence" value="ECO:0007669"/>
    <property type="project" value="InterPro"/>
</dbReference>
<dbReference type="Gene3D" id="3.30.420.10">
    <property type="entry name" value="Ribonuclease H-like superfamily/Ribonuclease H"/>
    <property type="match status" value="1"/>
</dbReference>
<dbReference type="AlphaFoldDB" id="A0AAZ3SG36"/>
<dbReference type="GeneTree" id="ENSGT01150000286979"/>
<dbReference type="Proteomes" id="UP000694402">
    <property type="component" value="Unassembled WGS sequence"/>
</dbReference>
<reference evidence="3" key="1">
    <citation type="journal article" date="2018" name="PLoS ONE">
        <title>Chinook salmon (Oncorhynchus tshawytscha) genome and transcriptome.</title>
        <authorList>
            <person name="Christensen K.A."/>
            <person name="Leong J.S."/>
            <person name="Sakhrani D."/>
            <person name="Biagi C.A."/>
            <person name="Minkley D.R."/>
            <person name="Withler R.E."/>
            <person name="Rondeau E.B."/>
            <person name="Koop B.F."/>
            <person name="Devlin R.H."/>
        </authorList>
    </citation>
    <scope>NUCLEOTIDE SEQUENCE [LARGE SCALE GENOMIC DNA]</scope>
</reference>
<proteinExistence type="predicted"/>
<protein>
    <recommendedName>
        <fullName evidence="1">Tc1-like transposase DDE domain-containing protein</fullName>
    </recommendedName>
</protein>
<evidence type="ECO:0000259" key="1">
    <source>
        <dbReference type="Pfam" id="PF13358"/>
    </source>
</evidence>
<feature type="domain" description="Tc1-like transposase DDE" evidence="1">
    <location>
        <begin position="7"/>
        <end position="137"/>
    </location>
</feature>
<dbReference type="Ensembl" id="ENSOTST00005169667.1">
    <property type="protein sequence ID" value="ENSOTSP00005151976.1"/>
    <property type="gene ID" value="ENSOTSG00005061557.1"/>
</dbReference>
<organism evidence="2 3">
    <name type="scientific">Oncorhynchus tshawytscha</name>
    <name type="common">Chinook salmon</name>
    <name type="synonym">Salmo tshawytscha</name>
    <dbReference type="NCBI Taxonomy" id="74940"/>
    <lineage>
        <taxon>Eukaryota</taxon>
        <taxon>Metazoa</taxon>
        <taxon>Chordata</taxon>
        <taxon>Craniata</taxon>
        <taxon>Vertebrata</taxon>
        <taxon>Euteleostomi</taxon>
        <taxon>Actinopterygii</taxon>
        <taxon>Neopterygii</taxon>
        <taxon>Teleostei</taxon>
        <taxon>Protacanthopterygii</taxon>
        <taxon>Salmoniformes</taxon>
        <taxon>Salmonidae</taxon>
        <taxon>Salmoninae</taxon>
        <taxon>Oncorhynchus</taxon>
    </lineage>
</organism>
<name>A0AAZ3SG36_ONCTS</name>
<dbReference type="InterPro" id="IPR038717">
    <property type="entry name" value="Tc1-like_DDE_dom"/>
</dbReference>
<dbReference type="PANTHER" id="PTHR23022:SF135">
    <property type="entry name" value="SI:DKEY-77F5.3"/>
    <property type="match status" value="1"/>
</dbReference>
<accession>A0AAZ3SG36</accession>
<evidence type="ECO:0000313" key="3">
    <source>
        <dbReference type="Proteomes" id="UP000694402"/>
    </source>
</evidence>
<dbReference type="Pfam" id="PF13358">
    <property type="entry name" value="DDE_3"/>
    <property type="match status" value="1"/>
</dbReference>
<sequence length="177" mass="20441">MTIVIFWRKKGEACKPKNTIPTVKHGGGSIMLWLCFAAGGTGALHKIDGIMRWENYVDILKQHLKTSGSLMLGRKWVFQMNNDPKHTSKVVAKWLKNNKVKIFEWPSQSPDLNPIEHLWAELKTHVRARRPTNLTQLHQLCQEEWAKIHPTYCGKLVEGYPKHLTQDKQFKGIATKY</sequence>
<dbReference type="InterPro" id="IPR036397">
    <property type="entry name" value="RNaseH_sf"/>
</dbReference>
<reference evidence="2" key="2">
    <citation type="submission" date="2025-05" db="UniProtKB">
        <authorList>
            <consortium name="Ensembl"/>
        </authorList>
    </citation>
    <scope>IDENTIFICATION</scope>
</reference>
<dbReference type="Ensembl" id="ENSOTST00005135515.1">
    <property type="protein sequence ID" value="ENSOTSP00005137158.1"/>
    <property type="gene ID" value="ENSOTSG00005061557.1"/>
</dbReference>
<dbReference type="PANTHER" id="PTHR23022">
    <property type="entry name" value="TRANSPOSABLE ELEMENT-RELATED"/>
    <property type="match status" value="1"/>
</dbReference>
<dbReference type="InterPro" id="IPR052338">
    <property type="entry name" value="Transposase_5"/>
</dbReference>